<feature type="domain" description="Fumarate lyase N-terminal" evidence="7">
    <location>
        <begin position="6"/>
        <end position="303"/>
    </location>
</feature>
<accession>A0A931AS02</accession>
<dbReference type="Gene3D" id="1.10.40.30">
    <property type="entry name" value="Fumarase/aspartase (C-terminal domain)"/>
    <property type="match status" value="1"/>
</dbReference>
<evidence type="ECO:0000259" key="7">
    <source>
        <dbReference type="Pfam" id="PF00206"/>
    </source>
</evidence>
<dbReference type="PANTHER" id="PTHR43814:SF1">
    <property type="entry name" value="ARGININOSUCCINATE LYASE"/>
    <property type="match status" value="1"/>
</dbReference>
<evidence type="ECO:0000313" key="10">
    <source>
        <dbReference type="Proteomes" id="UP000621436"/>
    </source>
</evidence>
<evidence type="ECO:0000313" key="9">
    <source>
        <dbReference type="EMBL" id="MBF8437059.1"/>
    </source>
</evidence>
<keyword evidence="5 6" id="KW-0456">Lyase</keyword>
<dbReference type="InterPro" id="IPR029419">
    <property type="entry name" value="Arg_succ_lyase_C"/>
</dbReference>
<dbReference type="InterPro" id="IPR000362">
    <property type="entry name" value="Fumarate_lyase_fam"/>
</dbReference>
<dbReference type="GO" id="GO:0005829">
    <property type="term" value="C:cytosol"/>
    <property type="evidence" value="ECO:0007669"/>
    <property type="project" value="TreeGrafter"/>
</dbReference>
<dbReference type="SUPFAM" id="SSF48557">
    <property type="entry name" value="L-aspartase-like"/>
    <property type="match status" value="1"/>
</dbReference>
<dbReference type="InterPro" id="IPR024083">
    <property type="entry name" value="Fumarase/histidase_N"/>
</dbReference>
<comment type="caution">
    <text evidence="9">The sequence shown here is derived from an EMBL/GenBank/DDBJ whole genome shotgun (WGS) entry which is preliminary data.</text>
</comment>
<evidence type="ECO:0000259" key="8">
    <source>
        <dbReference type="Pfam" id="PF14698"/>
    </source>
</evidence>
<evidence type="ECO:0000256" key="1">
    <source>
        <dbReference type="ARBA" id="ARBA00004941"/>
    </source>
</evidence>
<organism evidence="9 10">
    <name type="scientific">Halonatronomonas betaini</name>
    <dbReference type="NCBI Taxonomy" id="2778430"/>
    <lineage>
        <taxon>Bacteria</taxon>
        <taxon>Bacillati</taxon>
        <taxon>Bacillota</taxon>
        <taxon>Clostridia</taxon>
        <taxon>Halanaerobiales</taxon>
        <taxon>Halarsenatibacteraceae</taxon>
        <taxon>Halonatronomonas</taxon>
    </lineage>
</organism>
<dbReference type="AlphaFoldDB" id="A0A931AS02"/>
<dbReference type="CDD" id="cd01359">
    <property type="entry name" value="Argininosuccinate_lyase"/>
    <property type="match status" value="1"/>
</dbReference>
<dbReference type="Pfam" id="PF00206">
    <property type="entry name" value="Lyase_1"/>
    <property type="match status" value="1"/>
</dbReference>
<dbReference type="RefSeq" id="WP_270453992.1">
    <property type="nucleotide sequence ID" value="NZ_JADPIE010000004.1"/>
</dbReference>
<dbReference type="HAMAP" id="MF_00006">
    <property type="entry name" value="Arg_succ_lyase"/>
    <property type="match status" value="1"/>
</dbReference>
<dbReference type="PRINTS" id="PR00149">
    <property type="entry name" value="FUMRATELYASE"/>
</dbReference>
<evidence type="ECO:0000256" key="6">
    <source>
        <dbReference type="HAMAP-Rule" id="MF_00006"/>
    </source>
</evidence>
<dbReference type="FunFam" id="1.20.200.10:FF:000015">
    <property type="entry name" value="argininosuccinate lyase isoform X2"/>
    <property type="match status" value="1"/>
</dbReference>
<dbReference type="PRINTS" id="PR00145">
    <property type="entry name" value="ARGSUCLYASE"/>
</dbReference>
<evidence type="ECO:0000256" key="2">
    <source>
        <dbReference type="ARBA" id="ARBA00012338"/>
    </source>
</evidence>
<dbReference type="InterPro" id="IPR022761">
    <property type="entry name" value="Fumarate_lyase_N"/>
</dbReference>
<evidence type="ECO:0000256" key="5">
    <source>
        <dbReference type="ARBA" id="ARBA00023239"/>
    </source>
</evidence>
<dbReference type="InterPro" id="IPR009049">
    <property type="entry name" value="Argininosuccinate_lyase"/>
</dbReference>
<keyword evidence="6" id="KW-0963">Cytoplasm</keyword>
<dbReference type="Gene3D" id="1.20.200.10">
    <property type="entry name" value="Fumarase/aspartase (Central domain)"/>
    <property type="match status" value="1"/>
</dbReference>
<evidence type="ECO:0000256" key="4">
    <source>
        <dbReference type="ARBA" id="ARBA00022605"/>
    </source>
</evidence>
<comment type="catalytic activity">
    <reaction evidence="6">
        <text>2-(N(omega)-L-arginino)succinate = fumarate + L-arginine</text>
        <dbReference type="Rhea" id="RHEA:24020"/>
        <dbReference type="ChEBI" id="CHEBI:29806"/>
        <dbReference type="ChEBI" id="CHEBI:32682"/>
        <dbReference type="ChEBI" id="CHEBI:57472"/>
        <dbReference type="EC" id="4.3.2.1"/>
    </reaction>
</comment>
<dbReference type="Proteomes" id="UP000621436">
    <property type="component" value="Unassembled WGS sequence"/>
</dbReference>
<name>A0A931AS02_9FIRM</name>
<dbReference type="EC" id="4.3.2.1" evidence="2 6"/>
<dbReference type="PANTHER" id="PTHR43814">
    <property type="entry name" value="ARGININOSUCCINATE LYASE"/>
    <property type="match status" value="1"/>
</dbReference>
<proteinExistence type="inferred from homology"/>
<dbReference type="PROSITE" id="PS00163">
    <property type="entry name" value="FUMARATE_LYASES"/>
    <property type="match status" value="1"/>
</dbReference>
<reference evidence="9" key="1">
    <citation type="submission" date="2020-11" db="EMBL/GenBank/DDBJ databases">
        <title>Halonatronomonas betainensis gen. nov., sp. nov. a novel haloalkaliphilic representative of the family Halanaerobiacae capable of betaine degradation.</title>
        <authorList>
            <person name="Boltyanskaya Y."/>
            <person name="Kevbrin V."/>
            <person name="Detkova E."/>
            <person name="Grouzdev D.S."/>
            <person name="Koziaeva V."/>
            <person name="Zhilina T."/>
        </authorList>
    </citation>
    <scope>NUCLEOTIDE SEQUENCE</scope>
    <source>
        <strain evidence="9">Z-7014</strain>
    </source>
</reference>
<dbReference type="NCBIfam" id="TIGR00838">
    <property type="entry name" value="argH"/>
    <property type="match status" value="1"/>
</dbReference>
<dbReference type="GO" id="GO:0004056">
    <property type="term" value="F:argininosuccinate lyase activity"/>
    <property type="evidence" value="ECO:0007669"/>
    <property type="project" value="UniProtKB-UniRule"/>
</dbReference>
<dbReference type="InterPro" id="IPR020557">
    <property type="entry name" value="Fumarate_lyase_CS"/>
</dbReference>
<dbReference type="InterPro" id="IPR008948">
    <property type="entry name" value="L-Aspartase-like"/>
</dbReference>
<comment type="subcellular location">
    <subcellularLocation>
        <location evidence="6">Cytoplasm</location>
    </subcellularLocation>
</comment>
<dbReference type="Gene3D" id="1.10.275.10">
    <property type="entry name" value="Fumarase/aspartase (N-terminal domain)"/>
    <property type="match status" value="1"/>
</dbReference>
<comment type="pathway">
    <text evidence="1 6">Amino-acid biosynthesis; L-arginine biosynthesis; L-arginine from L-ornithine and carbamoyl phosphate: step 3/3.</text>
</comment>
<dbReference type="GO" id="GO:0042450">
    <property type="term" value="P:L-arginine biosynthetic process via ornithine"/>
    <property type="evidence" value="ECO:0007669"/>
    <property type="project" value="UniProtKB-UniRule"/>
</dbReference>
<dbReference type="Pfam" id="PF14698">
    <property type="entry name" value="ASL_C2"/>
    <property type="match status" value="1"/>
</dbReference>
<feature type="domain" description="Argininosuccinate lyase C-terminal" evidence="8">
    <location>
        <begin position="366"/>
        <end position="451"/>
    </location>
</feature>
<comment type="similarity">
    <text evidence="6">Belongs to the lyase 1 family. Argininosuccinate lyase subfamily.</text>
</comment>
<sequence length="477" mass="53635">MKLWGGNFKGEQDSKLNSFNSSLPFDIKLYKYDIAGSRAHVKMLAARNIIAEEDKDKILNGLAIVENQIEDAIKNNAYLDFDAEDIHSLVEELLTEEIGSVAGKMHTGRSRNDQVALDIKLYLKDQIKILQDLLKKSIITLAKISEQEVETLMPGYTHLQAAQPVTLGHHLMAYAWKLKRDYDKLADIYNRHNLSPLGTGALAGSSFSLDREMVAEELGFSGITENSLDTVSDRDFILDFHSSAVNIILHLSSLAEEIIVWNSPNYNFIEISDEMSTGSSIMPQKKNPDVAELIRGKSGRILGNHTALATTLKGLPLAYNKDLQEDKEGLFDTVDNLKEILNILPNFLESISFNRENLEKATYSGYLNATELADYLADKGLPFRLAHQVSGKTVNYGIKNDCQLSEIKIEKFQEILDQVIKSSQNNKNQSENYNIMIDQEIYSWLDLNNAVRRKNIPGGPAPEQVKKQIINLQNLFK</sequence>
<gene>
    <name evidence="6 9" type="primary">argH</name>
    <name evidence="9" type="ORF">I0Q91_08220</name>
</gene>
<evidence type="ECO:0000256" key="3">
    <source>
        <dbReference type="ARBA" id="ARBA00022571"/>
    </source>
</evidence>
<protein>
    <recommendedName>
        <fullName evidence="2 6">Argininosuccinate lyase</fullName>
        <shortName evidence="6">ASAL</shortName>
        <ecNumber evidence="2 6">4.3.2.1</ecNumber>
    </recommendedName>
    <alternativeName>
        <fullName evidence="6">Arginosuccinase</fullName>
    </alternativeName>
</protein>
<keyword evidence="10" id="KW-1185">Reference proteome</keyword>
<keyword evidence="4 6" id="KW-0028">Amino-acid biosynthesis</keyword>
<dbReference type="EMBL" id="JADPIE010000004">
    <property type="protein sequence ID" value="MBF8437059.1"/>
    <property type="molecule type" value="Genomic_DNA"/>
</dbReference>
<keyword evidence="3 6" id="KW-0055">Arginine biosynthesis</keyword>